<organism evidence="2 3">
    <name type="scientific">Vibrio tritonius</name>
    <dbReference type="NCBI Taxonomy" id="1435069"/>
    <lineage>
        <taxon>Bacteria</taxon>
        <taxon>Pseudomonadati</taxon>
        <taxon>Pseudomonadota</taxon>
        <taxon>Gammaproteobacteria</taxon>
        <taxon>Vibrionales</taxon>
        <taxon>Vibrionaceae</taxon>
        <taxon>Vibrio</taxon>
    </lineage>
</organism>
<accession>A0ABS7YL12</accession>
<evidence type="ECO:0000313" key="2">
    <source>
        <dbReference type="EMBL" id="MCA2016379.1"/>
    </source>
</evidence>
<dbReference type="SUPFAM" id="SSF53335">
    <property type="entry name" value="S-adenosyl-L-methionine-dependent methyltransferases"/>
    <property type="match status" value="1"/>
</dbReference>
<dbReference type="EMBL" id="JAIWIU010000056">
    <property type="protein sequence ID" value="MCA2016379.1"/>
    <property type="molecule type" value="Genomic_DNA"/>
</dbReference>
<dbReference type="InterPro" id="IPR029063">
    <property type="entry name" value="SAM-dependent_MTases_sf"/>
</dbReference>
<gene>
    <name evidence="2" type="ORF">LDJ79_09675</name>
</gene>
<name>A0ABS7YL12_9VIBR</name>
<dbReference type="GO" id="GO:0008168">
    <property type="term" value="F:methyltransferase activity"/>
    <property type="evidence" value="ECO:0007669"/>
    <property type="project" value="UniProtKB-KW"/>
</dbReference>
<sequence>MSNYFDSVAESWDNNPAKIERATATAQQIKQLRLASYESVIDFGAGTGLLGVQLRDLFEHVHLADASNNMLEIAHHKITQAQFTNVHTHFVESLTDIPGSHSAIVTLMALHHIHNVGEFFAAAYQKLQAQGMLVIADLYAEDGSFHKHNPDFDGHNGFDLDELCQKAKQAGFTITKAEPFYEIRQESGDGIELVYPLFLLAVMK</sequence>
<keyword evidence="2" id="KW-0489">Methyltransferase</keyword>
<dbReference type="GO" id="GO:0032259">
    <property type="term" value="P:methylation"/>
    <property type="evidence" value="ECO:0007669"/>
    <property type="project" value="UniProtKB-KW"/>
</dbReference>
<evidence type="ECO:0000256" key="1">
    <source>
        <dbReference type="ARBA" id="ARBA00022679"/>
    </source>
</evidence>
<dbReference type="PANTHER" id="PTHR43861:SF3">
    <property type="entry name" value="PUTATIVE (AFU_ORTHOLOGUE AFUA_2G14390)-RELATED"/>
    <property type="match status" value="1"/>
</dbReference>
<keyword evidence="3" id="KW-1185">Reference proteome</keyword>
<comment type="caution">
    <text evidence="2">The sequence shown here is derived from an EMBL/GenBank/DDBJ whole genome shotgun (WGS) entry which is preliminary data.</text>
</comment>
<dbReference type="Pfam" id="PF13489">
    <property type="entry name" value="Methyltransf_23"/>
    <property type="match status" value="1"/>
</dbReference>
<proteinExistence type="predicted"/>
<dbReference type="Gene3D" id="3.40.50.150">
    <property type="entry name" value="Vaccinia Virus protein VP39"/>
    <property type="match status" value="1"/>
</dbReference>
<dbReference type="RefSeq" id="WP_225250425.1">
    <property type="nucleotide sequence ID" value="NZ_JAIWIU010000056.1"/>
</dbReference>
<dbReference type="PANTHER" id="PTHR43861">
    <property type="entry name" value="TRANS-ACONITATE 2-METHYLTRANSFERASE-RELATED"/>
    <property type="match status" value="1"/>
</dbReference>
<reference evidence="3" key="1">
    <citation type="submission" date="2023-07" db="EMBL/GenBank/DDBJ databases">
        <title>Molecular identification of indigenous halophilic bacteria isolated from red sea cost, biodegradation of synthetic dyes and assessment of degraded metabolite toxicity.</title>
        <authorList>
            <person name="Chaieb K."/>
            <person name="Altayb H.N."/>
        </authorList>
    </citation>
    <scope>NUCLEOTIDE SEQUENCE [LARGE SCALE GENOMIC DNA]</scope>
    <source>
        <strain evidence="3">K20</strain>
    </source>
</reference>
<protein>
    <submittedName>
        <fullName evidence="2">Class I SAM-dependent methyltransferase</fullName>
    </submittedName>
</protein>
<evidence type="ECO:0000313" key="3">
    <source>
        <dbReference type="Proteomes" id="UP001199044"/>
    </source>
</evidence>
<keyword evidence="1" id="KW-0808">Transferase</keyword>
<dbReference type="CDD" id="cd02440">
    <property type="entry name" value="AdoMet_MTases"/>
    <property type="match status" value="1"/>
</dbReference>
<dbReference type="Proteomes" id="UP001199044">
    <property type="component" value="Unassembled WGS sequence"/>
</dbReference>